<evidence type="ECO:0000256" key="2">
    <source>
        <dbReference type="ARBA" id="ARBA00023015"/>
    </source>
</evidence>
<proteinExistence type="inferred from homology"/>
<reference evidence="6 7" key="1">
    <citation type="submission" date="2022-04" db="EMBL/GenBank/DDBJ databases">
        <title>Leucobacter sp. isolated from rhizosphere of onion.</title>
        <authorList>
            <person name="Won M."/>
            <person name="Lee C.-M."/>
            <person name="Woen H.-Y."/>
            <person name="Kwon S.-W."/>
        </authorList>
    </citation>
    <scope>NUCLEOTIDE SEQUENCE [LARGE SCALE GENOMIC DNA]</scope>
    <source>
        <strain evidence="6 7">H25R-14</strain>
    </source>
</reference>
<dbReference type="PANTHER" id="PTHR30346">
    <property type="entry name" value="TRANSCRIPTIONAL DUAL REGULATOR HCAR-RELATED"/>
    <property type="match status" value="1"/>
</dbReference>
<evidence type="ECO:0000259" key="5">
    <source>
        <dbReference type="PROSITE" id="PS50931"/>
    </source>
</evidence>
<sequence length="311" mass="33232">MELRQLEILRELGALGSVTAVAAALHVTPSAVSQQLSALQREFQAPLTQRRGRNLSLTNAGLALSRAGVDVIDAIAAARHAVEVFEAVPSGTVRLCGFHSAAQALFGPVITELRTLEDAPKLHLADEDVAQEGFPQLAARYDLVLAHRLAHSAPWPSDDLQVIPLVQEPLDVALPIGHPLARRAELAPADVAGERWVTSREGFSPDDLVGAIAAVTDRSIEVVHRVNDYGSVASVIASGDAIGMVPRYTVGSAHAGLVLRPLTGITASRRIDLLTRPENLHRQSVQTVIAALRFVMARLVEATELPPPRPE</sequence>
<evidence type="ECO:0000313" key="6">
    <source>
        <dbReference type="EMBL" id="UOQ60016.1"/>
    </source>
</evidence>
<protein>
    <submittedName>
        <fullName evidence="6">LysR family transcriptional regulator</fullName>
    </submittedName>
</protein>
<evidence type="ECO:0000256" key="3">
    <source>
        <dbReference type="ARBA" id="ARBA00023125"/>
    </source>
</evidence>
<feature type="domain" description="HTH lysR-type" evidence="5">
    <location>
        <begin position="1"/>
        <end position="58"/>
    </location>
</feature>
<dbReference type="PANTHER" id="PTHR30346:SF29">
    <property type="entry name" value="LYSR SUBSTRATE-BINDING"/>
    <property type="match status" value="1"/>
</dbReference>
<dbReference type="Proteomes" id="UP000831775">
    <property type="component" value="Chromosome"/>
</dbReference>
<dbReference type="InterPro" id="IPR000847">
    <property type="entry name" value="LysR_HTH_N"/>
</dbReference>
<evidence type="ECO:0000256" key="4">
    <source>
        <dbReference type="ARBA" id="ARBA00023163"/>
    </source>
</evidence>
<comment type="similarity">
    <text evidence="1">Belongs to the LysR transcriptional regulatory family.</text>
</comment>
<dbReference type="RefSeq" id="WP_244685321.1">
    <property type="nucleotide sequence ID" value="NZ_CP095043.1"/>
</dbReference>
<dbReference type="InterPro" id="IPR005119">
    <property type="entry name" value="LysR_subst-bd"/>
</dbReference>
<dbReference type="Pfam" id="PF00126">
    <property type="entry name" value="HTH_1"/>
    <property type="match status" value="1"/>
</dbReference>
<dbReference type="Gene3D" id="3.40.190.10">
    <property type="entry name" value="Periplasmic binding protein-like II"/>
    <property type="match status" value="2"/>
</dbReference>
<dbReference type="SUPFAM" id="SSF46785">
    <property type="entry name" value="Winged helix' DNA-binding domain"/>
    <property type="match status" value="1"/>
</dbReference>
<dbReference type="EMBL" id="CP095043">
    <property type="protein sequence ID" value="UOQ60016.1"/>
    <property type="molecule type" value="Genomic_DNA"/>
</dbReference>
<dbReference type="InterPro" id="IPR036388">
    <property type="entry name" value="WH-like_DNA-bd_sf"/>
</dbReference>
<keyword evidence="3" id="KW-0238">DNA-binding</keyword>
<organism evidence="6 7">
    <name type="scientific">Leucobacter rhizosphaerae</name>
    <dbReference type="NCBI Taxonomy" id="2932245"/>
    <lineage>
        <taxon>Bacteria</taxon>
        <taxon>Bacillati</taxon>
        <taxon>Actinomycetota</taxon>
        <taxon>Actinomycetes</taxon>
        <taxon>Micrococcales</taxon>
        <taxon>Microbacteriaceae</taxon>
        <taxon>Leucobacter</taxon>
    </lineage>
</organism>
<keyword evidence="4" id="KW-0804">Transcription</keyword>
<keyword evidence="2" id="KW-0805">Transcription regulation</keyword>
<dbReference type="Gene3D" id="1.10.10.10">
    <property type="entry name" value="Winged helix-like DNA-binding domain superfamily/Winged helix DNA-binding domain"/>
    <property type="match status" value="1"/>
</dbReference>
<dbReference type="PROSITE" id="PS50931">
    <property type="entry name" value="HTH_LYSR"/>
    <property type="match status" value="1"/>
</dbReference>
<accession>A0ABY4FUV1</accession>
<gene>
    <name evidence="6" type="ORF">MUN76_13365</name>
</gene>
<dbReference type="SUPFAM" id="SSF53850">
    <property type="entry name" value="Periplasmic binding protein-like II"/>
    <property type="match status" value="1"/>
</dbReference>
<evidence type="ECO:0000256" key="1">
    <source>
        <dbReference type="ARBA" id="ARBA00009437"/>
    </source>
</evidence>
<evidence type="ECO:0000313" key="7">
    <source>
        <dbReference type="Proteomes" id="UP000831775"/>
    </source>
</evidence>
<dbReference type="InterPro" id="IPR036390">
    <property type="entry name" value="WH_DNA-bd_sf"/>
</dbReference>
<keyword evidence="7" id="KW-1185">Reference proteome</keyword>
<dbReference type="Pfam" id="PF03466">
    <property type="entry name" value="LysR_substrate"/>
    <property type="match status" value="1"/>
</dbReference>
<name>A0ABY4FUV1_9MICO</name>